<organism evidence="1 2">
    <name type="scientific">Tigheibacillus jepli</name>
    <dbReference type="NCBI Taxonomy" id="3035914"/>
    <lineage>
        <taxon>Bacteria</taxon>
        <taxon>Bacillati</taxon>
        <taxon>Bacillota</taxon>
        <taxon>Bacilli</taxon>
        <taxon>Bacillales</taxon>
        <taxon>Bacillaceae</taxon>
        <taxon>Tigheibacillus</taxon>
    </lineage>
</organism>
<comment type="caution">
    <text evidence="1">The sequence shown here is derived from an EMBL/GenBank/DDBJ whole genome shotgun (WGS) entry which is preliminary data.</text>
</comment>
<dbReference type="Proteomes" id="UP001228376">
    <property type="component" value="Unassembled WGS sequence"/>
</dbReference>
<dbReference type="Gene3D" id="3.90.1200.10">
    <property type="match status" value="1"/>
</dbReference>
<protein>
    <recommendedName>
        <fullName evidence="3">Spore coat protein YutH</fullName>
    </recommendedName>
</protein>
<evidence type="ECO:0008006" key="3">
    <source>
        <dbReference type="Google" id="ProtNLM"/>
    </source>
</evidence>
<accession>A0ABU5CGZ5</accession>
<dbReference type="SUPFAM" id="SSF56112">
    <property type="entry name" value="Protein kinase-like (PK-like)"/>
    <property type="match status" value="1"/>
</dbReference>
<dbReference type="PANTHER" id="PTHR39179">
    <property type="entry name" value="SPORE COAT PROTEIN I"/>
    <property type="match status" value="1"/>
</dbReference>
<evidence type="ECO:0000313" key="1">
    <source>
        <dbReference type="EMBL" id="MDY0405236.1"/>
    </source>
</evidence>
<gene>
    <name evidence="1" type="ORF">P5G51_007305</name>
</gene>
<keyword evidence="2" id="KW-1185">Reference proteome</keyword>
<dbReference type="RefSeq" id="WP_320384454.1">
    <property type="nucleotide sequence ID" value="NZ_JAROCA020000001.1"/>
</dbReference>
<reference evidence="1 2" key="1">
    <citation type="submission" date="2023-10" db="EMBL/GenBank/DDBJ databases">
        <title>179-bfca-hs.</title>
        <authorList>
            <person name="Miliotis G."/>
            <person name="Sengupta P."/>
            <person name="Hameed A."/>
            <person name="Chuvochina M."/>
            <person name="Mcdonagh F."/>
            <person name="Simpson A.C."/>
            <person name="Singh N.K."/>
            <person name="Rekha P.D."/>
            <person name="Raman K."/>
            <person name="Hugenholtz P."/>
            <person name="Venkateswaran K."/>
        </authorList>
    </citation>
    <scope>NUCLEOTIDE SEQUENCE [LARGE SCALE GENOMIC DNA]</scope>
    <source>
        <strain evidence="1 2">179-BFC-A-HS</strain>
    </source>
</reference>
<dbReference type="InterPro" id="IPR047175">
    <property type="entry name" value="CotS-like"/>
</dbReference>
<dbReference type="PANTHER" id="PTHR39179:SF2">
    <property type="entry name" value="ENDOSPORE COAT-ASSOCIATED PROTEIN YUTH"/>
    <property type="match status" value="1"/>
</dbReference>
<sequence>MEHVFQSEYGISVRQSRSFGERESYTDGTYMYFILPSSGDEAIDMEKATLAYHLQERSFKQIALPIQKLDGSWYITGNEKQYLVTRVLAPSDMIGYSQGKALAQFHRASEGYAFVPHKISSYGQWKQLWVNKLTVFEKQLEKAANKHPGKYYRLVMDIFPYVIGRTENAIQYMHETEADPRYHGGDRGVIAFRRFEKNAFSPVIWFNELVYDHPVRDVAEYMRACFLEQENVNEATEFLRDYQAQRNLSIFSMRMLYARLLFPADLLDCLEKGFRTSDEKIIHTSNYKRSWKNRIATKKD</sequence>
<dbReference type="InterPro" id="IPR011009">
    <property type="entry name" value="Kinase-like_dom_sf"/>
</dbReference>
<proteinExistence type="predicted"/>
<name>A0ABU5CGZ5_9BACI</name>
<evidence type="ECO:0000313" key="2">
    <source>
        <dbReference type="Proteomes" id="UP001228376"/>
    </source>
</evidence>
<dbReference type="EMBL" id="JAROCA020000001">
    <property type="protein sequence ID" value="MDY0405236.1"/>
    <property type="molecule type" value="Genomic_DNA"/>
</dbReference>